<dbReference type="Gene3D" id="3.30.40.10">
    <property type="entry name" value="Zinc/RING finger domain, C3HC4 (zinc finger)"/>
    <property type="match status" value="1"/>
</dbReference>
<evidence type="ECO:0000259" key="6">
    <source>
        <dbReference type="PROSITE" id="PS50089"/>
    </source>
</evidence>
<dbReference type="Proteomes" id="UP001374535">
    <property type="component" value="Chromosome 7"/>
</dbReference>
<dbReference type="PROSITE" id="PS50089">
    <property type="entry name" value="ZF_RING_2"/>
    <property type="match status" value="1"/>
</dbReference>
<keyword evidence="8" id="KW-1185">Reference proteome</keyword>
<dbReference type="GO" id="GO:0004842">
    <property type="term" value="F:ubiquitin-protein transferase activity"/>
    <property type="evidence" value="ECO:0007669"/>
    <property type="project" value="TreeGrafter"/>
</dbReference>
<evidence type="ECO:0000256" key="5">
    <source>
        <dbReference type="SAM" id="Coils"/>
    </source>
</evidence>
<organism evidence="7 8">
    <name type="scientific">Vigna mungo</name>
    <name type="common">Black gram</name>
    <name type="synonym">Phaseolus mungo</name>
    <dbReference type="NCBI Taxonomy" id="3915"/>
    <lineage>
        <taxon>Eukaryota</taxon>
        <taxon>Viridiplantae</taxon>
        <taxon>Streptophyta</taxon>
        <taxon>Embryophyta</taxon>
        <taxon>Tracheophyta</taxon>
        <taxon>Spermatophyta</taxon>
        <taxon>Magnoliopsida</taxon>
        <taxon>eudicotyledons</taxon>
        <taxon>Gunneridae</taxon>
        <taxon>Pentapetalae</taxon>
        <taxon>rosids</taxon>
        <taxon>fabids</taxon>
        <taxon>Fabales</taxon>
        <taxon>Fabaceae</taxon>
        <taxon>Papilionoideae</taxon>
        <taxon>50 kb inversion clade</taxon>
        <taxon>NPAAA clade</taxon>
        <taxon>indigoferoid/millettioid clade</taxon>
        <taxon>Phaseoleae</taxon>
        <taxon>Vigna</taxon>
    </lineage>
</organism>
<keyword evidence="2 4" id="KW-0863">Zinc-finger</keyword>
<keyword evidence="5" id="KW-0175">Coiled coil</keyword>
<dbReference type="PIRSF" id="PIRSF036836">
    <property type="entry name" value="RNase_bind_SBP1"/>
    <property type="match status" value="1"/>
</dbReference>
<dbReference type="PANTHER" id="PTHR42647">
    <property type="entry name" value="SBP (S-RIBONUCLEASE BINDING PROTEIN) FAMILY PROTEIN"/>
    <property type="match status" value="1"/>
</dbReference>
<evidence type="ECO:0000256" key="3">
    <source>
        <dbReference type="ARBA" id="ARBA00022833"/>
    </source>
</evidence>
<keyword evidence="3" id="KW-0862">Zinc</keyword>
<dbReference type="Pfam" id="PF13920">
    <property type="entry name" value="zf-C3HC4_3"/>
    <property type="match status" value="1"/>
</dbReference>
<dbReference type="GO" id="GO:0008270">
    <property type="term" value="F:zinc ion binding"/>
    <property type="evidence" value="ECO:0007669"/>
    <property type="project" value="UniProtKB-KW"/>
</dbReference>
<evidence type="ECO:0000256" key="1">
    <source>
        <dbReference type="ARBA" id="ARBA00022723"/>
    </source>
</evidence>
<name>A0AAQ3N3Z3_VIGMU</name>
<evidence type="ECO:0000313" key="8">
    <source>
        <dbReference type="Proteomes" id="UP001374535"/>
    </source>
</evidence>
<evidence type="ECO:0000256" key="4">
    <source>
        <dbReference type="PROSITE-ProRule" id="PRU00175"/>
    </source>
</evidence>
<feature type="domain" description="RING-type" evidence="6">
    <location>
        <begin position="236"/>
        <end position="271"/>
    </location>
</feature>
<proteinExistence type="predicted"/>
<gene>
    <name evidence="7" type="ORF">V8G54_022762</name>
</gene>
<dbReference type="InterPro" id="IPR001841">
    <property type="entry name" value="Znf_RING"/>
</dbReference>
<accession>A0AAQ3N3Z3</accession>
<sequence>MAIQTQWYPNNSASPFWNNGHCAPGFIDSGISFQHKHQQQLPEQHLGELCNGSQGGAFDPNLHVCSSKGMNSPVFAVQFQKQWEEIDQYMKSEDEKLRYMIKEHGKQQVMALLKKLETRTHHVLREKDVEIAQAMKRRLELEEYLRKLEAENNRWQRLAQEKENMALSLYKTLEEMTEGGNFLNNGAVANDAVSCCGETGGTEEREEEEGTAEKGLECGGVNEVEQITRKGGVMLCKSCHSRSSCFLFLPCRHLSSCKVCNASLEACPVCRTPKKATIELRL</sequence>
<protein>
    <recommendedName>
        <fullName evidence="6">RING-type domain-containing protein</fullName>
    </recommendedName>
</protein>
<dbReference type="AlphaFoldDB" id="A0AAQ3N3Z3"/>
<feature type="coiled-coil region" evidence="5">
    <location>
        <begin position="131"/>
        <end position="165"/>
    </location>
</feature>
<evidence type="ECO:0000313" key="7">
    <source>
        <dbReference type="EMBL" id="WVZ01956.1"/>
    </source>
</evidence>
<dbReference type="InterPro" id="IPR013083">
    <property type="entry name" value="Znf_RING/FYVE/PHD"/>
</dbReference>
<evidence type="ECO:0000256" key="2">
    <source>
        <dbReference type="ARBA" id="ARBA00022771"/>
    </source>
</evidence>
<dbReference type="EMBL" id="CP144694">
    <property type="protein sequence ID" value="WVZ01956.1"/>
    <property type="molecule type" value="Genomic_DNA"/>
</dbReference>
<keyword evidence="1" id="KW-0479">Metal-binding</keyword>
<dbReference type="PANTHER" id="PTHR42647:SF6">
    <property type="entry name" value="RING-TYPE DOMAIN-CONTAINING PROTEIN"/>
    <property type="match status" value="1"/>
</dbReference>
<reference evidence="7 8" key="1">
    <citation type="journal article" date="2023" name="Life. Sci Alliance">
        <title>Evolutionary insights into 3D genome organization and epigenetic landscape of Vigna mungo.</title>
        <authorList>
            <person name="Junaid A."/>
            <person name="Singh B."/>
            <person name="Bhatia S."/>
        </authorList>
    </citation>
    <scope>NUCLEOTIDE SEQUENCE [LARGE SCALE GENOMIC DNA]</scope>
    <source>
        <strain evidence="7">Urdbean</strain>
    </source>
</reference>